<gene>
    <name evidence="2" type="ORF">F1188_16840</name>
</gene>
<dbReference type="Pfam" id="PF03572">
    <property type="entry name" value="Peptidase_S41"/>
    <property type="match status" value="1"/>
</dbReference>
<dbReference type="PROSITE" id="PS50106">
    <property type="entry name" value="PDZ"/>
    <property type="match status" value="1"/>
</dbReference>
<keyword evidence="3" id="KW-1185">Reference proteome</keyword>
<evidence type="ECO:0000259" key="1">
    <source>
        <dbReference type="PROSITE" id="PS50106"/>
    </source>
</evidence>
<dbReference type="SMART" id="SM00228">
    <property type="entry name" value="PDZ"/>
    <property type="match status" value="1"/>
</dbReference>
<evidence type="ECO:0000313" key="2">
    <source>
        <dbReference type="EMBL" id="KAA5604238.1"/>
    </source>
</evidence>
<proteinExistence type="predicted"/>
<dbReference type="PANTHER" id="PTHR32060:SF30">
    <property type="entry name" value="CARBOXY-TERMINAL PROCESSING PROTEASE CTPA"/>
    <property type="match status" value="1"/>
</dbReference>
<dbReference type="GO" id="GO:0008236">
    <property type="term" value="F:serine-type peptidase activity"/>
    <property type="evidence" value="ECO:0007669"/>
    <property type="project" value="InterPro"/>
</dbReference>
<dbReference type="PANTHER" id="PTHR32060">
    <property type="entry name" value="TAIL-SPECIFIC PROTEASE"/>
    <property type="match status" value="1"/>
</dbReference>
<dbReference type="EMBL" id="VWPJ01000020">
    <property type="protein sequence ID" value="KAA5604238.1"/>
    <property type="molecule type" value="Genomic_DNA"/>
</dbReference>
<dbReference type="GO" id="GO:0030288">
    <property type="term" value="C:outer membrane-bounded periplasmic space"/>
    <property type="evidence" value="ECO:0007669"/>
    <property type="project" value="TreeGrafter"/>
</dbReference>
<dbReference type="OrthoDB" id="9758793at2"/>
<protein>
    <submittedName>
        <fullName evidence="2">PDZ domain-containing protein</fullName>
    </submittedName>
</protein>
<dbReference type="AlphaFoldDB" id="A0A5M6I990"/>
<reference evidence="2 3" key="1">
    <citation type="submission" date="2019-09" db="EMBL/GenBank/DDBJ databases">
        <title>Genome sequence of Roseospira marina, one of the more divergent members of the non-sulfur purple photosynthetic bacterial family, the Rhodospirillaceae.</title>
        <authorList>
            <person name="Meyer T."/>
            <person name="Kyndt J."/>
        </authorList>
    </citation>
    <scope>NUCLEOTIDE SEQUENCE [LARGE SCALE GENOMIC DNA]</scope>
    <source>
        <strain evidence="2 3">DSM 15113</strain>
    </source>
</reference>
<dbReference type="InterPro" id="IPR005151">
    <property type="entry name" value="Tail-specific_protease"/>
</dbReference>
<dbReference type="CDD" id="cd07562">
    <property type="entry name" value="Peptidase_S41_TRI"/>
    <property type="match status" value="1"/>
</dbReference>
<dbReference type="Gene3D" id="3.90.226.10">
    <property type="entry name" value="2-enoyl-CoA Hydratase, Chain A, domain 1"/>
    <property type="match status" value="1"/>
</dbReference>
<sequence length="429" mass="45536">MTPLVGRARMAYRIGALNRRAPPMYRLLAVLFVLTQAGTAYCADRLAVFDEAARITAEQFFDPGMNGVDWDAAVTAHRTAVTPGMEREAVAAEVNALLACLTTSHTRLYTQDDPAWYQLAGVFLHGSEEIAAALAPFLPDGAPIYAGIGVMTEARDDGLFVTGVLQGHPAEAAGVVVGDRLVAVNGAPYHPIQSFAGRVGTEVTLTLERTPGEYRDLVVTPARLDGVTMFEDAMRASARVIEHAGTRVGYVRIWSYAGRKYQDILVGEVLYGRLKEADALVLDLRGGWGGASPEYLTLFPDRAMDMTRIGRDGTAFTVASGWTKPVVLLVDDGSRSGKELIAHGFRALGIGPIVGETTAGAVLAGRLNVLSDGSLLYVAVMDVRVDGARLEGVGVAPDIAVPFDPPFAAGADPQRDRAVEEAVRLAGGG</sequence>
<dbReference type="SMART" id="SM00245">
    <property type="entry name" value="TSPc"/>
    <property type="match status" value="1"/>
</dbReference>
<name>A0A5M6I990_9PROT</name>
<evidence type="ECO:0000313" key="3">
    <source>
        <dbReference type="Proteomes" id="UP000324065"/>
    </source>
</evidence>
<feature type="domain" description="PDZ" evidence="1">
    <location>
        <begin position="148"/>
        <end position="211"/>
    </location>
</feature>
<dbReference type="GO" id="GO:0006508">
    <property type="term" value="P:proteolysis"/>
    <property type="evidence" value="ECO:0007669"/>
    <property type="project" value="InterPro"/>
</dbReference>
<dbReference type="Pfam" id="PF14684">
    <property type="entry name" value="Tricorn_C1"/>
    <property type="match status" value="1"/>
</dbReference>
<dbReference type="SUPFAM" id="SSF50156">
    <property type="entry name" value="PDZ domain-like"/>
    <property type="match status" value="1"/>
</dbReference>
<dbReference type="InterPro" id="IPR001478">
    <property type="entry name" value="PDZ"/>
</dbReference>
<dbReference type="Gene3D" id="2.30.42.10">
    <property type="match status" value="1"/>
</dbReference>
<dbReference type="SUPFAM" id="SSF52096">
    <property type="entry name" value="ClpP/crotonase"/>
    <property type="match status" value="1"/>
</dbReference>
<dbReference type="Proteomes" id="UP000324065">
    <property type="component" value="Unassembled WGS sequence"/>
</dbReference>
<dbReference type="GO" id="GO:0004175">
    <property type="term" value="F:endopeptidase activity"/>
    <property type="evidence" value="ECO:0007669"/>
    <property type="project" value="TreeGrafter"/>
</dbReference>
<dbReference type="InterPro" id="IPR028204">
    <property type="entry name" value="Tricorn_C1"/>
</dbReference>
<dbReference type="Pfam" id="PF17820">
    <property type="entry name" value="PDZ_6"/>
    <property type="match status" value="1"/>
</dbReference>
<dbReference type="Gene3D" id="3.30.750.44">
    <property type="match status" value="1"/>
</dbReference>
<dbReference type="InterPro" id="IPR036034">
    <property type="entry name" value="PDZ_sf"/>
</dbReference>
<comment type="caution">
    <text evidence="2">The sequence shown here is derived from an EMBL/GenBank/DDBJ whole genome shotgun (WGS) entry which is preliminary data.</text>
</comment>
<dbReference type="GO" id="GO:0007165">
    <property type="term" value="P:signal transduction"/>
    <property type="evidence" value="ECO:0007669"/>
    <property type="project" value="TreeGrafter"/>
</dbReference>
<organism evidence="2 3">
    <name type="scientific">Roseospira marina</name>
    <dbReference type="NCBI Taxonomy" id="140057"/>
    <lineage>
        <taxon>Bacteria</taxon>
        <taxon>Pseudomonadati</taxon>
        <taxon>Pseudomonadota</taxon>
        <taxon>Alphaproteobacteria</taxon>
        <taxon>Rhodospirillales</taxon>
        <taxon>Rhodospirillaceae</taxon>
        <taxon>Roseospira</taxon>
    </lineage>
</organism>
<dbReference type="InterPro" id="IPR029045">
    <property type="entry name" value="ClpP/crotonase-like_dom_sf"/>
</dbReference>
<dbReference type="InterPro" id="IPR041489">
    <property type="entry name" value="PDZ_6"/>
</dbReference>
<accession>A0A5M6I990</accession>